<feature type="compositionally biased region" description="Basic and acidic residues" evidence="1">
    <location>
        <begin position="506"/>
        <end position="529"/>
    </location>
</feature>
<dbReference type="InterPro" id="IPR053036">
    <property type="entry name" value="CellCycle_DNARepair_Reg"/>
</dbReference>
<feature type="compositionally biased region" description="Acidic residues" evidence="1">
    <location>
        <begin position="596"/>
        <end position="605"/>
    </location>
</feature>
<dbReference type="EMBL" id="KV878209">
    <property type="protein sequence ID" value="OJJ40503.1"/>
    <property type="molecule type" value="Genomic_DNA"/>
</dbReference>
<dbReference type="FunFam" id="3.40.50.10190:FF:000074">
    <property type="entry name" value="DNA repair protein Rtt107"/>
    <property type="match status" value="1"/>
</dbReference>
<dbReference type="PROSITE" id="PS50172">
    <property type="entry name" value="BRCT"/>
    <property type="match status" value="5"/>
</dbReference>
<dbReference type="GO" id="GO:0006302">
    <property type="term" value="P:double-strand break repair"/>
    <property type="evidence" value="ECO:0007669"/>
    <property type="project" value="TreeGrafter"/>
</dbReference>
<feature type="region of interest" description="Disordered" evidence="1">
    <location>
        <begin position="451"/>
        <end position="545"/>
    </location>
</feature>
<dbReference type="InterPro" id="IPR001357">
    <property type="entry name" value="BRCT_dom"/>
</dbReference>
<evidence type="ECO:0000259" key="2">
    <source>
        <dbReference type="PROSITE" id="PS50172"/>
    </source>
</evidence>
<evidence type="ECO:0000313" key="4">
    <source>
        <dbReference type="Proteomes" id="UP000184383"/>
    </source>
</evidence>
<dbReference type="Pfam" id="PF16770">
    <property type="entry name" value="RTT107_BRCT_5"/>
    <property type="match status" value="1"/>
</dbReference>
<protein>
    <recommendedName>
        <fullName evidence="2">BRCT domain-containing protein</fullName>
    </recommendedName>
</protein>
<feature type="region of interest" description="Disordered" evidence="1">
    <location>
        <begin position="199"/>
        <end position="232"/>
    </location>
</feature>
<dbReference type="CDD" id="cd18437">
    <property type="entry name" value="BRCT_BRC1_like_rpt3"/>
    <property type="match status" value="1"/>
</dbReference>
<gene>
    <name evidence="3" type="ORF">ASPWEDRAFT_33917</name>
</gene>
<evidence type="ECO:0000313" key="3">
    <source>
        <dbReference type="EMBL" id="OJJ40503.1"/>
    </source>
</evidence>
<dbReference type="CDD" id="cd17743">
    <property type="entry name" value="BRCT_BRC1_like_rpt5"/>
    <property type="match status" value="1"/>
</dbReference>
<dbReference type="OrthoDB" id="342264at2759"/>
<accession>A0A1L9S012</accession>
<dbReference type="Pfam" id="PF12738">
    <property type="entry name" value="PTCB-BRCT"/>
    <property type="match status" value="2"/>
</dbReference>
<feature type="domain" description="BRCT" evidence="2">
    <location>
        <begin position="338"/>
        <end position="421"/>
    </location>
</feature>
<proteinExistence type="predicted"/>
<dbReference type="InterPro" id="IPR036420">
    <property type="entry name" value="BRCT_dom_sf"/>
</dbReference>
<dbReference type="SUPFAM" id="SSF52113">
    <property type="entry name" value="BRCT domain"/>
    <property type="match status" value="6"/>
</dbReference>
<dbReference type="PANTHER" id="PTHR47667:SF1">
    <property type="entry name" value="REGULATOR OF TY1 TRANSPOSITION PROTEIN 107"/>
    <property type="match status" value="1"/>
</dbReference>
<sequence length="856" mass="95192">MADGEEAVQLFEACRVCIICSEHLTPDTAHQLASTLEEHGAESVIYEPSSTFPSLDQFTHLMSYTIDFPAFEAANDALIPVVKPQWLKASLSKRKLANPRQYSPDPRLFLNDVVVTCGDIPEGDKDAIIGGVLAKGGLYSPKMSQMVTHLVDLTTESEKARVVAARKLNVKVVLPHWFDDCLKLGKRIDERPYTLPNPEILRAGPDAPIRSSENKDIVGASTPEPSGLPTPAVSPPRLDVFEGKQVMLSSDLGIGSHLLGSIEDLVKRGGGAMTSDVSTADMLVCRYREGFAYRTASRLNKDVGNLSWLYHLITYNTWTSPLQRLLHYPVCRTGIPGFKGLKISLSNYVGEARAYMENLIAATGAECTKTLKQENTHLITAHGNSEKCAAAREWGLHVVNHLWLEESYAKWKQQPVSDPRYTHFPKRTNLGEVVGQTRLDRSVLENVFFSPEEAQTQAPTSPKRPAQSKDKSATGSMQPPSAKAQKVDNVLEKNSATPRSVGRPRKTSDSKKIETPARTRVTSEGKENDTPSSTSSRKSKDAASAKIHDYAPDIALYEKEMKRVGGVIYGGRRKTDEDRVVLNENKNSKKRRSVDAEDESEGDDATEAKRQKKSRPPVTMHLLITGYQKWVGNSKKEDADKRQLRDMGILVTQDARKCSHLAAPSILRTPKFVNALAYAPVIVDIEFITQCLKKNELLNAADFPLVDKAAEKKFKFSLGSAAAKAKENKNKLLRGYHIYCVETIRGGFDAFKSIVDANGGDCLLFRGRLSYHPQREESEDDSSTDEDPSRKEVYLLSSVAADHQKIWPRFRQMVQQMGKKPRIVRVDWLLDIAMSQELHAANEYELNEDMEDGKAE</sequence>
<feature type="domain" description="BRCT" evidence="2">
    <location>
        <begin position="236"/>
        <end position="326"/>
    </location>
</feature>
<dbReference type="GO" id="GO:0005634">
    <property type="term" value="C:nucleus"/>
    <property type="evidence" value="ECO:0007669"/>
    <property type="project" value="TreeGrafter"/>
</dbReference>
<dbReference type="GO" id="GO:1990683">
    <property type="term" value="P:DNA double-strand break attachment to nuclear envelope"/>
    <property type="evidence" value="ECO:0007669"/>
    <property type="project" value="TreeGrafter"/>
</dbReference>
<dbReference type="AlphaFoldDB" id="A0A1L9S012"/>
<name>A0A1L9S012_ASPWE</name>
<feature type="domain" description="BRCT" evidence="2">
    <location>
        <begin position="104"/>
        <end position="195"/>
    </location>
</feature>
<evidence type="ECO:0000256" key="1">
    <source>
        <dbReference type="SAM" id="MobiDB-lite"/>
    </source>
</evidence>
<feature type="domain" description="BRCT" evidence="2">
    <location>
        <begin position="622"/>
        <end position="705"/>
    </location>
</feature>
<dbReference type="PANTHER" id="PTHR47667">
    <property type="entry name" value="REGULATOR OF TY1 TRANSPOSITION PROTEIN 107"/>
    <property type="match status" value="1"/>
</dbReference>
<dbReference type="Gene3D" id="3.40.50.10190">
    <property type="entry name" value="BRCT domain"/>
    <property type="match status" value="5"/>
</dbReference>
<dbReference type="FunFam" id="3.40.50.10190:FF:000066">
    <property type="entry name" value="BRCT domain protein (Eurofung)"/>
    <property type="match status" value="1"/>
</dbReference>
<dbReference type="FunFam" id="3.40.50.10190:FF:000048">
    <property type="entry name" value="DNA repair protein Rtt107"/>
    <property type="match status" value="1"/>
</dbReference>
<dbReference type="GO" id="GO:0035361">
    <property type="term" value="C:Cul8-RING ubiquitin ligase complex"/>
    <property type="evidence" value="ECO:0007669"/>
    <property type="project" value="TreeGrafter"/>
</dbReference>
<keyword evidence="4" id="KW-1185">Reference proteome</keyword>
<dbReference type="SMART" id="SM00292">
    <property type="entry name" value="BRCT"/>
    <property type="match status" value="5"/>
</dbReference>
<dbReference type="GeneID" id="63749739"/>
<feature type="region of interest" description="Disordered" evidence="1">
    <location>
        <begin position="579"/>
        <end position="615"/>
    </location>
</feature>
<dbReference type="Proteomes" id="UP000184383">
    <property type="component" value="Unassembled WGS sequence"/>
</dbReference>
<dbReference type="STRING" id="1073089.A0A1L9S012"/>
<organism evidence="3 4">
    <name type="scientific">Aspergillus wentii DTO 134E9</name>
    <dbReference type="NCBI Taxonomy" id="1073089"/>
    <lineage>
        <taxon>Eukaryota</taxon>
        <taxon>Fungi</taxon>
        <taxon>Dikarya</taxon>
        <taxon>Ascomycota</taxon>
        <taxon>Pezizomycotina</taxon>
        <taxon>Eurotiomycetes</taxon>
        <taxon>Eurotiomycetidae</taxon>
        <taxon>Eurotiales</taxon>
        <taxon>Aspergillaceae</taxon>
        <taxon>Aspergillus</taxon>
        <taxon>Aspergillus subgen. Cremei</taxon>
    </lineage>
</organism>
<feature type="domain" description="BRCT" evidence="2">
    <location>
        <begin position="6"/>
        <end position="104"/>
    </location>
</feature>
<dbReference type="VEuPathDB" id="FungiDB:ASPWEDRAFT_33917"/>
<dbReference type="RefSeq" id="XP_040694179.1">
    <property type="nucleotide sequence ID" value="XM_040833891.1"/>
</dbReference>
<dbReference type="CDD" id="cd18436">
    <property type="entry name" value="BRCT_BRC1_like_rpt2"/>
    <property type="match status" value="1"/>
</dbReference>
<reference evidence="4" key="1">
    <citation type="journal article" date="2017" name="Genome Biol.">
        <title>Comparative genomics reveals high biological diversity and specific adaptations in the industrially and medically important fungal genus Aspergillus.</title>
        <authorList>
            <person name="de Vries R.P."/>
            <person name="Riley R."/>
            <person name="Wiebenga A."/>
            <person name="Aguilar-Osorio G."/>
            <person name="Amillis S."/>
            <person name="Uchima C.A."/>
            <person name="Anderluh G."/>
            <person name="Asadollahi M."/>
            <person name="Askin M."/>
            <person name="Barry K."/>
            <person name="Battaglia E."/>
            <person name="Bayram O."/>
            <person name="Benocci T."/>
            <person name="Braus-Stromeyer S.A."/>
            <person name="Caldana C."/>
            <person name="Canovas D."/>
            <person name="Cerqueira G.C."/>
            <person name="Chen F."/>
            <person name="Chen W."/>
            <person name="Choi C."/>
            <person name="Clum A."/>
            <person name="Dos Santos R.A."/>
            <person name="Damasio A.R."/>
            <person name="Diallinas G."/>
            <person name="Emri T."/>
            <person name="Fekete E."/>
            <person name="Flipphi M."/>
            <person name="Freyberg S."/>
            <person name="Gallo A."/>
            <person name="Gournas C."/>
            <person name="Habgood R."/>
            <person name="Hainaut M."/>
            <person name="Harispe M.L."/>
            <person name="Henrissat B."/>
            <person name="Hilden K.S."/>
            <person name="Hope R."/>
            <person name="Hossain A."/>
            <person name="Karabika E."/>
            <person name="Karaffa L."/>
            <person name="Karanyi Z."/>
            <person name="Krasevec N."/>
            <person name="Kuo A."/>
            <person name="Kusch H."/>
            <person name="LaButti K."/>
            <person name="Lagendijk E.L."/>
            <person name="Lapidus A."/>
            <person name="Levasseur A."/>
            <person name="Lindquist E."/>
            <person name="Lipzen A."/>
            <person name="Logrieco A.F."/>
            <person name="MacCabe A."/>
            <person name="Maekelae M.R."/>
            <person name="Malavazi I."/>
            <person name="Melin P."/>
            <person name="Meyer V."/>
            <person name="Mielnichuk N."/>
            <person name="Miskei M."/>
            <person name="Molnar A.P."/>
            <person name="Mule G."/>
            <person name="Ngan C.Y."/>
            <person name="Orejas M."/>
            <person name="Orosz E."/>
            <person name="Ouedraogo J.P."/>
            <person name="Overkamp K.M."/>
            <person name="Park H.-S."/>
            <person name="Perrone G."/>
            <person name="Piumi F."/>
            <person name="Punt P.J."/>
            <person name="Ram A.F."/>
            <person name="Ramon A."/>
            <person name="Rauscher S."/>
            <person name="Record E."/>
            <person name="Riano-Pachon D.M."/>
            <person name="Robert V."/>
            <person name="Roehrig J."/>
            <person name="Ruller R."/>
            <person name="Salamov A."/>
            <person name="Salih N.S."/>
            <person name="Samson R.A."/>
            <person name="Sandor E."/>
            <person name="Sanguinetti M."/>
            <person name="Schuetze T."/>
            <person name="Sepcic K."/>
            <person name="Shelest E."/>
            <person name="Sherlock G."/>
            <person name="Sophianopoulou V."/>
            <person name="Squina F.M."/>
            <person name="Sun H."/>
            <person name="Susca A."/>
            <person name="Todd R.B."/>
            <person name="Tsang A."/>
            <person name="Unkles S.E."/>
            <person name="van de Wiele N."/>
            <person name="van Rossen-Uffink D."/>
            <person name="Oliveira J.V."/>
            <person name="Vesth T.C."/>
            <person name="Visser J."/>
            <person name="Yu J.-H."/>
            <person name="Zhou M."/>
            <person name="Andersen M.R."/>
            <person name="Archer D.B."/>
            <person name="Baker S.E."/>
            <person name="Benoit I."/>
            <person name="Brakhage A.A."/>
            <person name="Braus G.H."/>
            <person name="Fischer R."/>
            <person name="Frisvad J.C."/>
            <person name="Goldman G.H."/>
            <person name="Houbraken J."/>
            <person name="Oakley B."/>
            <person name="Pocsi I."/>
            <person name="Scazzocchio C."/>
            <person name="Seiboth B."/>
            <person name="vanKuyk P.A."/>
            <person name="Wortman J."/>
            <person name="Dyer P.S."/>
            <person name="Grigoriev I.V."/>
        </authorList>
    </citation>
    <scope>NUCLEOTIDE SEQUENCE [LARGE SCALE GENOMIC DNA]</scope>
    <source>
        <strain evidence="4">DTO 134E9</strain>
    </source>
</reference>